<reference evidence="1" key="1">
    <citation type="submission" date="2021-02" db="EMBL/GenBank/DDBJ databases">
        <authorList>
            <consortium name="DOE Joint Genome Institute"/>
            <person name="Ahrendt S."/>
            <person name="Looney B.P."/>
            <person name="Miyauchi S."/>
            <person name="Morin E."/>
            <person name="Drula E."/>
            <person name="Courty P.E."/>
            <person name="Chicoki N."/>
            <person name="Fauchery L."/>
            <person name="Kohler A."/>
            <person name="Kuo A."/>
            <person name="Labutti K."/>
            <person name="Pangilinan J."/>
            <person name="Lipzen A."/>
            <person name="Riley R."/>
            <person name="Andreopoulos W."/>
            <person name="He G."/>
            <person name="Johnson J."/>
            <person name="Barry K.W."/>
            <person name="Grigoriev I.V."/>
            <person name="Nagy L."/>
            <person name="Hibbett D."/>
            <person name="Henrissat B."/>
            <person name="Matheny P.B."/>
            <person name="Labbe J."/>
            <person name="Martin F."/>
        </authorList>
    </citation>
    <scope>NUCLEOTIDE SEQUENCE</scope>
    <source>
        <strain evidence="1">EC-137</strain>
    </source>
</reference>
<evidence type="ECO:0000313" key="2">
    <source>
        <dbReference type="Proteomes" id="UP000814128"/>
    </source>
</evidence>
<organism evidence="1 2">
    <name type="scientific">Vararia minispora EC-137</name>
    <dbReference type="NCBI Taxonomy" id="1314806"/>
    <lineage>
        <taxon>Eukaryota</taxon>
        <taxon>Fungi</taxon>
        <taxon>Dikarya</taxon>
        <taxon>Basidiomycota</taxon>
        <taxon>Agaricomycotina</taxon>
        <taxon>Agaricomycetes</taxon>
        <taxon>Russulales</taxon>
        <taxon>Lachnocladiaceae</taxon>
        <taxon>Vararia</taxon>
    </lineage>
</organism>
<accession>A0ACB8QED1</accession>
<gene>
    <name evidence="1" type="ORF">K488DRAFT_55219</name>
</gene>
<dbReference type="Proteomes" id="UP000814128">
    <property type="component" value="Unassembled WGS sequence"/>
</dbReference>
<dbReference type="EMBL" id="MU273647">
    <property type="protein sequence ID" value="KAI0029960.1"/>
    <property type="molecule type" value="Genomic_DNA"/>
</dbReference>
<name>A0ACB8QED1_9AGAM</name>
<comment type="caution">
    <text evidence="1">The sequence shown here is derived from an EMBL/GenBank/DDBJ whole genome shotgun (WGS) entry which is preliminary data.</text>
</comment>
<proteinExistence type="predicted"/>
<evidence type="ECO:0000313" key="1">
    <source>
        <dbReference type="EMBL" id="KAI0029960.1"/>
    </source>
</evidence>
<protein>
    <submittedName>
        <fullName evidence="1">Integral membrane protein S linking to the trans Golgi network-domain-containing protein</fullName>
    </submittedName>
</protein>
<reference evidence="1" key="2">
    <citation type="journal article" date="2022" name="New Phytol.">
        <title>Evolutionary transition to the ectomycorrhizal habit in the genomes of a hyperdiverse lineage of mushroom-forming fungi.</title>
        <authorList>
            <person name="Looney B."/>
            <person name="Miyauchi S."/>
            <person name="Morin E."/>
            <person name="Drula E."/>
            <person name="Courty P.E."/>
            <person name="Kohler A."/>
            <person name="Kuo A."/>
            <person name="LaButti K."/>
            <person name="Pangilinan J."/>
            <person name="Lipzen A."/>
            <person name="Riley R."/>
            <person name="Andreopoulos W."/>
            <person name="He G."/>
            <person name="Johnson J."/>
            <person name="Nolan M."/>
            <person name="Tritt A."/>
            <person name="Barry K.W."/>
            <person name="Grigoriev I.V."/>
            <person name="Nagy L.G."/>
            <person name="Hibbett D."/>
            <person name="Henrissat B."/>
            <person name="Matheny P.B."/>
            <person name="Labbe J."/>
            <person name="Martin F.M."/>
        </authorList>
    </citation>
    <scope>NUCLEOTIDE SEQUENCE</scope>
    <source>
        <strain evidence="1">EC-137</strain>
    </source>
</reference>
<keyword evidence="2" id="KW-1185">Reference proteome</keyword>
<sequence>MAPARTSNWDPVLLISQIVAMQSLHYLTLATLAPPLLAIFAESSALAYEGGAASIGMIMDWREMAGRPTFRLLHGEERWNAFAGTWSGGRRVADSAAQPGVDPIRGWVLAVTWVLACLVDVYYLFVIVRRPRMILDFAATLLFNHLVITTYYAAALPTSLFFWLVVLGSAALTVVLAEQLCVKREMTEGLVVASAPRDGGDEVEMEGLRRV</sequence>